<dbReference type="SUPFAM" id="SSF53098">
    <property type="entry name" value="Ribonuclease H-like"/>
    <property type="match status" value="1"/>
</dbReference>
<evidence type="ECO:0000313" key="2">
    <source>
        <dbReference type="Proteomes" id="UP000046395"/>
    </source>
</evidence>
<protein>
    <submittedName>
        <fullName evidence="3">Integrase catalytic domain-containing protein</fullName>
    </submittedName>
</protein>
<feature type="domain" description="Integrase catalytic" evidence="1">
    <location>
        <begin position="10"/>
        <end position="196"/>
    </location>
</feature>
<dbReference type="WBParaSite" id="TMUE_2000006697.1">
    <property type="protein sequence ID" value="TMUE_2000006697.1"/>
    <property type="gene ID" value="WBGene00299694"/>
</dbReference>
<accession>A0A5S6QIK4</accession>
<dbReference type="InterPro" id="IPR012337">
    <property type="entry name" value="RNaseH-like_sf"/>
</dbReference>
<dbReference type="Proteomes" id="UP000046395">
    <property type="component" value="Unassembled WGS sequence"/>
</dbReference>
<reference evidence="3" key="1">
    <citation type="submission" date="2019-12" db="UniProtKB">
        <authorList>
            <consortium name="WormBaseParasite"/>
        </authorList>
    </citation>
    <scope>IDENTIFICATION</scope>
</reference>
<dbReference type="Gene3D" id="3.30.420.10">
    <property type="entry name" value="Ribonuclease H-like superfamily/Ribonuclease H"/>
    <property type="match status" value="1"/>
</dbReference>
<dbReference type="PANTHER" id="PTHR47331">
    <property type="entry name" value="PHD-TYPE DOMAIN-CONTAINING PROTEIN"/>
    <property type="match status" value="1"/>
</dbReference>
<evidence type="ECO:0000259" key="1">
    <source>
        <dbReference type="PROSITE" id="PS50994"/>
    </source>
</evidence>
<dbReference type="AlphaFoldDB" id="A0A5S6QIK4"/>
<dbReference type="PROSITE" id="PS50994">
    <property type="entry name" value="INTEGRASE"/>
    <property type="match status" value="1"/>
</dbReference>
<organism evidence="2 3">
    <name type="scientific">Trichuris muris</name>
    <name type="common">Mouse whipworm</name>
    <dbReference type="NCBI Taxonomy" id="70415"/>
    <lineage>
        <taxon>Eukaryota</taxon>
        <taxon>Metazoa</taxon>
        <taxon>Ecdysozoa</taxon>
        <taxon>Nematoda</taxon>
        <taxon>Enoplea</taxon>
        <taxon>Dorylaimia</taxon>
        <taxon>Trichinellida</taxon>
        <taxon>Trichuridae</taxon>
        <taxon>Trichuris</taxon>
    </lineage>
</organism>
<dbReference type="STRING" id="70415.A0A5S6QIK4"/>
<sequence>MAPLPEERVTMAHPFERTGVDFAGPLCIRRGRKVMKVYACIFTCMVIRAIHLELVQTMTADDFILAFRRFISRRGKPVCLQSDNFRSFKRANQEIRRLCESDSFDRVKRDLSKDRIKWLFIPPRAPWVGGYWERLIRLVKTALKKVLDNALVNEDVLSTLLCEIEARINARPLTLVSEDVNDQEALTPFHFLTGKGTLFTKTMATATNIVSSSLETLET</sequence>
<dbReference type="GO" id="GO:0015074">
    <property type="term" value="P:DNA integration"/>
    <property type="evidence" value="ECO:0007669"/>
    <property type="project" value="InterPro"/>
</dbReference>
<dbReference type="GO" id="GO:0003676">
    <property type="term" value="F:nucleic acid binding"/>
    <property type="evidence" value="ECO:0007669"/>
    <property type="project" value="InterPro"/>
</dbReference>
<evidence type="ECO:0000313" key="3">
    <source>
        <dbReference type="WBParaSite" id="TMUE_2000006697.1"/>
    </source>
</evidence>
<keyword evidence="2" id="KW-1185">Reference proteome</keyword>
<name>A0A5S6QIK4_TRIMR</name>
<proteinExistence type="predicted"/>
<dbReference type="InterPro" id="IPR001584">
    <property type="entry name" value="Integrase_cat-core"/>
</dbReference>
<dbReference type="InterPro" id="IPR036397">
    <property type="entry name" value="RNaseH_sf"/>
</dbReference>